<name>A0A2H9T993_9ZZZZ</name>
<accession>A0A2H9T993</accession>
<gene>
    <name evidence="1" type="ORF">CI610_01177</name>
</gene>
<evidence type="ECO:0000313" key="1">
    <source>
        <dbReference type="EMBL" id="PJE79821.1"/>
    </source>
</evidence>
<dbReference type="InterPro" id="IPR038604">
    <property type="entry name" value="HopJ_sf"/>
</dbReference>
<sequence>MQKSCKIFAFVLLHKLTKEQILHCFGNYYKKEVLADPDGVSSGNFENASYEAFSIRSAKSVKQLTGAYLDSCVQVVHIA</sequence>
<protein>
    <submittedName>
        <fullName evidence="1">Uncharacterized protein</fullName>
    </submittedName>
</protein>
<dbReference type="AlphaFoldDB" id="A0A2H9T993"/>
<dbReference type="EMBL" id="NSIT01000045">
    <property type="protein sequence ID" value="PJE79821.1"/>
    <property type="molecule type" value="Genomic_DNA"/>
</dbReference>
<dbReference type="Gene3D" id="3.20.160.10">
    <property type="entry name" value="vpa0580 domain like"/>
    <property type="match status" value="1"/>
</dbReference>
<dbReference type="Pfam" id="PF08888">
    <property type="entry name" value="HopJ"/>
    <property type="match status" value="1"/>
</dbReference>
<proteinExistence type="predicted"/>
<reference evidence="1" key="1">
    <citation type="journal article" date="2017" name="Appl. Environ. Microbiol.">
        <title>Molecular characterization of an Endozoicomonas-like organism causing infection in king scallop Pecten maximus L.</title>
        <authorList>
            <person name="Cano I."/>
            <person name="van Aerle R."/>
            <person name="Ross S."/>
            <person name="Verner-Jeffreys D.W."/>
            <person name="Paley R.K."/>
            <person name="Rimmer G."/>
            <person name="Ryder D."/>
            <person name="Hooper P."/>
            <person name="Stone D."/>
            <person name="Feist S.W."/>
        </authorList>
    </citation>
    <scope>NUCLEOTIDE SEQUENCE</scope>
</reference>
<organism evidence="1">
    <name type="scientific">invertebrate metagenome</name>
    <dbReference type="NCBI Taxonomy" id="1711999"/>
    <lineage>
        <taxon>unclassified sequences</taxon>
        <taxon>metagenomes</taxon>
        <taxon>organismal metagenomes</taxon>
    </lineage>
</organism>
<dbReference type="InterPro" id="IPR014984">
    <property type="entry name" value="HopJ"/>
</dbReference>
<comment type="caution">
    <text evidence="1">The sequence shown here is derived from an EMBL/GenBank/DDBJ whole genome shotgun (WGS) entry which is preliminary data.</text>
</comment>